<dbReference type="NCBIfam" id="TIGR00613">
    <property type="entry name" value="reco"/>
    <property type="match status" value="1"/>
</dbReference>
<dbReference type="PANTHER" id="PTHR33991">
    <property type="entry name" value="DNA REPAIR PROTEIN RECO"/>
    <property type="match status" value="1"/>
</dbReference>
<dbReference type="GO" id="GO:0043590">
    <property type="term" value="C:bacterial nucleoid"/>
    <property type="evidence" value="ECO:0007669"/>
    <property type="project" value="TreeGrafter"/>
</dbReference>
<evidence type="ECO:0000256" key="4">
    <source>
        <dbReference type="ARBA" id="ARBA00023172"/>
    </source>
</evidence>
<feature type="domain" description="DNA replication/recombination mediator RecO N-terminal" evidence="8">
    <location>
        <begin position="13"/>
        <end position="84"/>
    </location>
</feature>
<reference evidence="9 10" key="1">
    <citation type="journal article" date="2019" name="Nat. Med.">
        <title>A library of human gut bacterial isolates paired with longitudinal multiomics data enables mechanistic microbiome research.</title>
        <authorList>
            <person name="Poyet M."/>
            <person name="Groussin M."/>
            <person name="Gibbons S.M."/>
            <person name="Avila-Pacheco J."/>
            <person name="Jiang X."/>
            <person name="Kearney S.M."/>
            <person name="Perrotta A.R."/>
            <person name="Berdy B."/>
            <person name="Zhao S."/>
            <person name="Lieberman T.D."/>
            <person name="Swanson P.K."/>
            <person name="Smith M."/>
            <person name="Roesemann S."/>
            <person name="Alexander J.E."/>
            <person name="Rich S.A."/>
            <person name="Livny J."/>
            <person name="Vlamakis H."/>
            <person name="Clish C."/>
            <person name="Bullock K."/>
            <person name="Deik A."/>
            <person name="Scott J."/>
            <person name="Pierce K.A."/>
            <person name="Xavier R.J."/>
            <person name="Alm E.J."/>
        </authorList>
    </citation>
    <scope>NUCLEOTIDE SEQUENCE [LARGE SCALE GENOMIC DNA]</scope>
    <source>
        <strain evidence="9 10">BIOML-A2</strain>
    </source>
</reference>
<comment type="similarity">
    <text evidence="1 7">Belongs to the RecO family.</text>
</comment>
<organism evidence="9 10">
    <name type="scientific">Parasutterella excrementihominis</name>
    <dbReference type="NCBI Taxonomy" id="487175"/>
    <lineage>
        <taxon>Bacteria</taxon>
        <taxon>Pseudomonadati</taxon>
        <taxon>Pseudomonadota</taxon>
        <taxon>Betaproteobacteria</taxon>
        <taxon>Burkholderiales</taxon>
        <taxon>Sutterellaceae</taxon>
        <taxon>Parasutterella</taxon>
    </lineage>
</organism>
<evidence type="ECO:0000256" key="3">
    <source>
        <dbReference type="ARBA" id="ARBA00022763"/>
    </source>
</evidence>
<protein>
    <recommendedName>
        <fullName evidence="2 7">DNA repair protein RecO</fullName>
    </recommendedName>
    <alternativeName>
        <fullName evidence="6 7">Recombination protein O</fullName>
    </alternativeName>
</protein>
<sequence length="234" mass="27088">MAEKGRSEYRVDQQPAFVLHTYPWRETSLIVEFFTRDYGRIPLVARGAKRPMSQYRGLLNPFCPLAVSYSGKGEVKNLTRCEWYGTIPMNERVLMSAFYINELLVRLLPRGEPEPALFTIYYDTLKKLAVEKDYLIPLRYFERDFLKVLGYALPSGPFPAKHYRFVRGDFVANDNTAFEGSGISGSTLEALSSNTLQSGTQEWEARMLMRDLIRYYLEDAPLNTRRILNELNKL</sequence>
<dbReference type="InterPro" id="IPR022572">
    <property type="entry name" value="DNA_rep/recomb_RecO_N"/>
</dbReference>
<dbReference type="GO" id="GO:0006302">
    <property type="term" value="P:double-strand break repair"/>
    <property type="evidence" value="ECO:0007669"/>
    <property type="project" value="TreeGrafter"/>
</dbReference>
<gene>
    <name evidence="7 9" type="primary">recO</name>
    <name evidence="9" type="ORF">GMD42_01195</name>
</gene>
<keyword evidence="4 7" id="KW-0233">DNA recombination</keyword>
<dbReference type="InterPro" id="IPR012340">
    <property type="entry name" value="NA-bd_OB-fold"/>
</dbReference>
<dbReference type="RefSeq" id="WP_155165089.1">
    <property type="nucleotide sequence ID" value="NZ_DBGEHT010000235.1"/>
</dbReference>
<keyword evidence="3 7" id="KW-0227">DNA damage</keyword>
<dbReference type="GO" id="GO:0006310">
    <property type="term" value="P:DNA recombination"/>
    <property type="evidence" value="ECO:0007669"/>
    <property type="project" value="UniProtKB-UniRule"/>
</dbReference>
<dbReference type="SUPFAM" id="SSF57863">
    <property type="entry name" value="ArfGap/RecO-like zinc finger"/>
    <property type="match status" value="1"/>
</dbReference>
<proteinExistence type="inferred from homology"/>
<dbReference type="AlphaFoldDB" id="A0A6I3S2E0"/>
<keyword evidence="5 7" id="KW-0234">DNA repair</keyword>
<evidence type="ECO:0000256" key="1">
    <source>
        <dbReference type="ARBA" id="ARBA00007452"/>
    </source>
</evidence>
<evidence type="ECO:0000256" key="2">
    <source>
        <dbReference type="ARBA" id="ARBA00021310"/>
    </source>
</evidence>
<dbReference type="SUPFAM" id="SSF50249">
    <property type="entry name" value="Nucleic acid-binding proteins"/>
    <property type="match status" value="1"/>
</dbReference>
<comment type="function">
    <text evidence="7">Involved in DNA repair and RecF pathway recombination.</text>
</comment>
<dbReference type="PANTHER" id="PTHR33991:SF1">
    <property type="entry name" value="DNA REPAIR PROTEIN RECO"/>
    <property type="match status" value="1"/>
</dbReference>
<dbReference type="Gene3D" id="2.40.50.140">
    <property type="entry name" value="Nucleic acid-binding proteins"/>
    <property type="match status" value="1"/>
</dbReference>
<dbReference type="InterPro" id="IPR003717">
    <property type="entry name" value="RecO"/>
</dbReference>
<dbReference type="Pfam" id="PF02565">
    <property type="entry name" value="RecO_C"/>
    <property type="match status" value="1"/>
</dbReference>
<name>A0A6I3S2E0_9BURK</name>
<evidence type="ECO:0000256" key="6">
    <source>
        <dbReference type="ARBA" id="ARBA00033409"/>
    </source>
</evidence>
<comment type="caution">
    <text evidence="9">The sequence shown here is derived from an EMBL/GenBank/DDBJ whole genome shotgun (WGS) entry which is preliminary data.</text>
</comment>
<dbReference type="InterPro" id="IPR042242">
    <property type="entry name" value="RecO_C"/>
</dbReference>
<dbReference type="Proteomes" id="UP000462362">
    <property type="component" value="Unassembled WGS sequence"/>
</dbReference>
<accession>A0A6I3S2E0</accession>
<dbReference type="Pfam" id="PF11967">
    <property type="entry name" value="RecO_N"/>
    <property type="match status" value="1"/>
</dbReference>
<evidence type="ECO:0000313" key="10">
    <source>
        <dbReference type="Proteomes" id="UP000462362"/>
    </source>
</evidence>
<dbReference type="Gene3D" id="1.20.1440.120">
    <property type="entry name" value="Recombination protein O, C-terminal domain"/>
    <property type="match status" value="1"/>
</dbReference>
<evidence type="ECO:0000259" key="8">
    <source>
        <dbReference type="Pfam" id="PF11967"/>
    </source>
</evidence>
<dbReference type="HAMAP" id="MF_00201">
    <property type="entry name" value="RecO"/>
    <property type="match status" value="1"/>
</dbReference>
<dbReference type="EMBL" id="WNCL01000002">
    <property type="protein sequence ID" value="MTU42256.1"/>
    <property type="molecule type" value="Genomic_DNA"/>
</dbReference>
<evidence type="ECO:0000256" key="7">
    <source>
        <dbReference type="HAMAP-Rule" id="MF_00201"/>
    </source>
</evidence>
<evidence type="ECO:0000256" key="5">
    <source>
        <dbReference type="ARBA" id="ARBA00023204"/>
    </source>
</evidence>
<evidence type="ECO:0000313" key="9">
    <source>
        <dbReference type="EMBL" id="MTU42256.1"/>
    </source>
</evidence>
<dbReference type="InterPro" id="IPR037278">
    <property type="entry name" value="ARFGAP/RecO"/>
</dbReference>